<reference evidence="1 2" key="1">
    <citation type="journal article" date="2020" name="Antonie Van Leeuwenhoek">
        <title>Rhodopirellula heiligendammensis sp. nov., Rhodopirellula pilleata sp. nov., and Rhodopirellula solitaria sp. nov. isolated from natural or artificial marine surfaces in Northern Germany and California, USA, and emended description of the genus Rhodopirellula.</title>
        <authorList>
            <person name="Kallscheuer N."/>
            <person name="Wiegand S."/>
            <person name="Jogler M."/>
            <person name="Boedeker C."/>
            <person name="Peeters S.H."/>
            <person name="Rast P."/>
            <person name="Heuer A."/>
            <person name="Jetten M.S.M."/>
            <person name="Rohde M."/>
            <person name="Jogler C."/>
        </authorList>
    </citation>
    <scope>NUCLEOTIDE SEQUENCE [LARGE SCALE GENOMIC DNA]</scope>
    <source>
        <strain evidence="1 2">Poly21</strain>
    </source>
</reference>
<dbReference type="Proteomes" id="UP000319908">
    <property type="component" value="Unassembled WGS sequence"/>
</dbReference>
<comment type="caution">
    <text evidence="1">The sequence shown here is derived from an EMBL/GenBank/DDBJ whole genome shotgun (WGS) entry which is preliminary data.</text>
</comment>
<organism evidence="1 2">
    <name type="scientific">Allorhodopirellula heiligendammensis</name>
    <dbReference type="NCBI Taxonomy" id="2714739"/>
    <lineage>
        <taxon>Bacteria</taxon>
        <taxon>Pseudomonadati</taxon>
        <taxon>Planctomycetota</taxon>
        <taxon>Planctomycetia</taxon>
        <taxon>Pirellulales</taxon>
        <taxon>Pirellulaceae</taxon>
        <taxon>Allorhodopirellula</taxon>
    </lineage>
</organism>
<name>A0A5C6C1W7_9BACT</name>
<gene>
    <name evidence="1" type="ORF">Poly21_01400</name>
</gene>
<dbReference type="RefSeq" id="WP_302117072.1">
    <property type="nucleotide sequence ID" value="NZ_SJPU01000001.1"/>
</dbReference>
<protein>
    <submittedName>
        <fullName evidence="1">Uncharacterized protein</fullName>
    </submittedName>
</protein>
<accession>A0A5C6C1W7</accession>
<evidence type="ECO:0000313" key="1">
    <source>
        <dbReference type="EMBL" id="TWU17987.1"/>
    </source>
</evidence>
<keyword evidence="2" id="KW-1185">Reference proteome</keyword>
<dbReference type="AlphaFoldDB" id="A0A5C6C1W7"/>
<evidence type="ECO:0000313" key="2">
    <source>
        <dbReference type="Proteomes" id="UP000319908"/>
    </source>
</evidence>
<proteinExistence type="predicted"/>
<dbReference type="EMBL" id="SJPU01000001">
    <property type="protein sequence ID" value="TWU17987.1"/>
    <property type="molecule type" value="Genomic_DNA"/>
</dbReference>
<sequence>MLALQFNCNRGEKTKAAEVTDFHPFREAKKRRGMTREQVRSMRPMIEAIARSMK</sequence>